<keyword evidence="2" id="KW-1185">Reference proteome</keyword>
<evidence type="ECO:0000313" key="2">
    <source>
        <dbReference type="Proteomes" id="UP000749646"/>
    </source>
</evidence>
<protein>
    <submittedName>
        <fullName evidence="1">Uncharacterized protein</fullName>
    </submittedName>
</protein>
<sequence length="64" mass="7498">MLATLVALMLIRDIKDDSQTRKGPPSVRSFLLRTIMEHSKAIPPSEMRHFILAYYFSLFRDLQM</sequence>
<dbReference type="EMBL" id="JAAAHW010009721">
    <property type="protein sequence ID" value="KAF9937057.1"/>
    <property type="molecule type" value="Genomic_DNA"/>
</dbReference>
<accession>A0A9P6LSB5</accession>
<gene>
    <name evidence="1" type="ORF">BGZ65_001846</name>
</gene>
<dbReference type="AlphaFoldDB" id="A0A9P6LSB5"/>
<organism evidence="1 2">
    <name type="scientific">Modicella reniformis</name>
    <dbReference type="NCBI Taxonomy" id="1440133"/>
    <lineage>
        <taxon>Eukaryota</taxon>
        <taxon>Fungi</taxon>
        <taxon>Fungi incertae sedis</taxon>
        <taxon>Mucoromycota</taxon>
        <taxon>Mortierellomycotina</taxon>
        <taxon>Mortierellomycetes</taxon>
        <taxon>Mortierellales</taxon>
        <taxon>Mortierellaceae</taxon>
        <taxon>Modicella</taxon>
    </lineage>
</organism>
<proteinExistence type="predicted"/>
<name>A0A9P6LSB5_9FUNG</name>
<comment type="caution">
    <text evidence="1">The sequence shown here is derived from an EMBL/GenBank/DDBJ whole genome shotgun (WGS) entry which is preliminary data.</text>
</comment>
<reference evidence="1" key="1">
    <citation type="journal article" date="2020" name="Fungal Divers.">
        <title>Resolving the Mortierellaceae phylogeny through synthesis of multi-gene phylogenetics and phylogenomics.</title>
        <authorList>
            <person name="Vandepol N."/>
            <person name="Liber J."/>
            <person name="Desiro A."/>
            <person name="Na H."/>
            <person name="Kennedy M."/>
            <person name="Barry K."/>
            <person name="Grigoriev I.V."/>
            <person name="Miller A.N."/>
            <person name="O'Donnell K."/>
            <person name="Stajich J.E."/>
            <person name="Bonito G."/>
        </authorList>
    </citation>
    <scope>NUCLEOTIDE SEQUENCE</scope>
    <source>
        <strain evidence="1">MES-2147</strain>
    </source>
</reference>
<evidence type="ECO:0000313" key="1">
    <source>
        <dbReference type="EMBL" id="KAF9937057.1"/>
    </source>
</evidence>
<dbReference type="Proteomes" id="UP000749646">
    <property type="component" value="Unassembled WGS sequence"/>
</dbReference>